<dbReference type="GeneID" id="20527372"/>
<feature type="binding site" evidence="8">
    <location>
        <position position="98"/>
    </location>
    <ligand>
        <name>Mg(2+)</name>
        <dbReference type="ChEBI" id="CHEBI:18420"/>
        <label>1</label>
    </ligand>
</feature>
<proteinExistence type="inferred from homology"/>
<dbReference type="InterPro" id="IPR005502">
    <property type="entry name" value="Ribosyl_crysJ1"/>
</dbReference>
<keyword evidence="10" id="KW-1185">Reference proteome</keyword>
<evidence type="ECO:0000256" key="3">
    <source>
        <dbReference type="ARBA" id="ARBA00049582"/>
    </source>
</evidence>
<evidence type="ECO:0000313" key="10">
    <source>
        <dbReference type="Proteomes" id="UP000030693"/>
    </source>
</evidence>
<dbReference type="GO" id="GO:0046872">
    <property type="term" value="F:metal ion binding"/>
    <property type="evidence" value="ECO:0007669"/>
    <property type="project" value="UniProtKB-KW"/>
</dbReference>
<feature type="binding site" evidence="8">
    <location>
        <position position="99"/>
    </location>
    <ligand>
        <name>Mg(2+)</name>
        <dbReference type="ChEBI" id="CHEBI:18420"/>
        <label>1</label>
    </ligand>
</feature>
<evidence type="ECO:0000256" key="4">
    <source>
        <dbReference type="ARBA" id="ARBA00049725"/>
    </source>
</evidence>
<dbReference type="OrthoDB" id="10250509at2759"/>
<feature type="binding site" evidence="8">
    <location>
        <position position="376"/>
    </location>
    <ligand>
        <name>Mg(2+)</name>
        <dbReference type="ChEBI" id="CHEBI:18420"/>
        <label>1</label>
    </ligand>
</feature>
<name>A0A058Z8R1_FONAL</name>
<evidence type="ECO:0000256" key="2">
    <source>
        <dbReference type="ARBA" id="ARBA00022801"/>
    </source>
</evidence>
<feature type="binding site" evidence="8">
    <location>
        <position position="378"/>
    </location>
    <ligand>
        <name>Mg(2+)</name>
        <dbReference type="ChEBI" id="CHEBI:18420"/>
        <label>1</label>
    </ligand>
</feature>
<dbReference type="Pfam" id="PF03747">
    <property type="entry name" value="ADP_ribosyl_GH"/>
    <property type="match status" value="1"/>
</dbReference>
<evidence type="ECO:0000256" key="7">
    <source>
        <dbReference type="ARBA" id="ARBA00049810"/>
    </source>
</evidence>
<organism evidence="9">
    <name type="scientific">Fonticula alba</name>
    <name type="common">Slime mold</name>
    <dbReference type="NCBI Taxonomy" id="691883"/>
    <lineage>
        <taxon>Eukaryota</taxon>
        <taxon>Rotosphaerida</taxon>
        <taxon>Fonticulaceae</taxon>
        <taxon>Fonticula</taxon>
    </lineage>
</organism>
<keyword evidence="8" id="KW-0460">Magnesium</keyword>
<dbReference type="PANTHER" id="PTHR16222">
    <property type="entry name" value="ADP-RIBOSYLGLYCOHYDROLASE"/>
    <property type="match status" value="1"/>
</dbReference>
<reference evidence="9" key="1">
    <citation type="submission" date="2013-04" db="EMBL/GenBank/DDBJ databases">
        <title>The Genome Sequence of Fonticula alba ATCC 38817.</title>
        <authorList>
            <consortium name="The Broad Institute Genomics Platform"/>
            <person name="Russ C."/>
            <person name="Cuomo C."/>
            <person name="Burger G."/>
            <person name="Gray M.W."/>
            <person name="Holland P.W.H."/>
            <person name="King N."/>
            <person name="Lang F.B.F."/>
            <person name="Roger A.J."/>
            <person name="Ruiz-Trillo I."/>
            <person name="Brown M."/>
            <person name="Walker B."/>
            <person name="Young S."/>
            <person name="Zeng Q."/>
            <person name="Gargeya S."/>
            <person name="Fitzgerald M."/>
            <person name="Haas B."/>
            <person name="Abouelleil A."/>
            <person name="Allen A.W."/>
            <person name="Alvarado L."/>
            <person name="Arachchi H.M."/>
            <person name="Berlin A.M."/>
            <person name="Chapman S.B."/>
            <person name="Gainer-Dewar J."/>
            <person name="Goldberg J."/>
            <person name="Griggs A."/>
            <person name="Gujja S."/>
            <person name="Hansen M."/>
            <person name="Howarth C."/>
            <person name="Imamovic A."/>
            <person name="Ireland A."/>
            <person name="Larimer J."/>
            <person name="McCowan C."/>
            <person name="Murphy C."/>
            <person name="Pearson M."/>
            <person name="Poon T.W."/>
            <person name="Priest M."/>
            <person name="Roberts A."/>
            <person name="Saif S."/>
            <person name="Shea T."/>
            <person name="Sisk P."/>
            <person name="Sykes S."/>
            <person name="Wortman J."/>
            <person name="Nusbaum C."/>
            <person name="Birren B."/>
        </authorList>
    </citation>
    <scope>NUCLEOTIDE SEQUENCE [LARGE SCALE GENOMIC DNA]</scope>
    <source>
        <strain evidence="9">ATCC 38817</strain>
    </source>
</reference>
<dbReference type="eggNOG" id="ENOG502QPMI">
    <property type="taxonomic scope" value="Eukaryota"/>
</dbReference>
<dbReference type="OMA" id="YRLAWEQ"/>
<feature type="binding site" evidence="8">
    <location>
        <position position="379"/>
    </location>
    <ligand>
        <name>Mg(2+)</name>
        <dbReference type="ChEBI" id="CHEBI:18420"/>
        <label>1</label>
    </ligand>
</feature>
<evidence type="ECO:0000256" key="8">
    <source>
        <dbReference type="PIRSR" id="PIRSR605502-1"/>
    </source>
</evidence>
<evidence type="ECO:0000313" key="9">
    <source>
        <dbReference type="EMBL" id="KCV70318.1"/>
    </source>
</evidence>
<keyword evidence="2" id="KW-0378">Hydrolase</keyword>
<dbReference type="Gene3D" id="1.10.4080.10">
    <property type="entry name" value="ADP-ribosylation/Crystallin J1"/>
    <property type="match status" value="1"/>
</dbReference>
<sequence>MGARASSATSGTTSSLRAVGVQTDILQALDQVPLERPLSGVGERIIAGFLLSAAADAIGFRNGHFEFNPSSERILAEVAAMGGPLGISLDPRSWLISDDTVMQMATGSALLAALHPGPSESGLLTDRGDWRAALASIMPTMAQAYVECLADTSDRAFGLQTIHALKGLSQRLAAGEAGPMGLAAEPSPRAGGCGAAMRSACIGVLFPFARYPRTLVALAVESGRLTHNHPVGFLGSVASALFTSLALDDAVPVTDWALVLLEEALPLAREHLSDLRSAGDLAPEEHDFLADFAYFETHLREYVARRGLSRDRPGAVTFPEDFAEPAARDRHFKAISFSGFAGGSGHDAVLIALDALLYSGGQWATFLEVGSLHGGDSDSTGAIGGFWFGARYGAAQVPAGHIGPAHLEYHEPLTRLAAGVAACVEIPEV</sequence>
<dbReference type="GO" id="GO:0003875">
    <property type="term" value="F:ADP-ribosylarginine hydrolase activity"/>
    <property type="evidence" value="ECO:0007669"/>
    <property type="project" value="UniProtKB-EC"/>
</dbReference>
<keyword evidence="8" id="KW-0479">Metal-binding</keyword>
<evidence type="ECO:0000256" key="1">
    <source>
        <dbReference type="ARBA" id="ARBA00010702"/>
    </source>
</evidence>
<gene>
    <name evidence="9" type="ORF">H696_02647</name>
</gene>
<evidence type="ECO:0000256" key="6">
    <source>
        <dbReference type="ARBA" id="ARBA00049798"/>
    </source>
</evidence>
<dbReference type="SUPFAM" id="SSF101478">
    <property type="entry name" value="ADP-ribosylglycohydrolase"/>
    <property type="match status" value="1"/>
</dbReference>
<protein>
    <recommendedName>
        <fullName evidence="5">ADP-ribosylhydrolase ARH1</fullName>
        <ecNumber evidence="4">3.2.2.19</ecNumber>
    </recommendedName>
    <alternativeName>
        <fullName evidence="6">ADP-ribose-L-arginine cleaving enzyme</fullName>
    </alternativeName>
    <alternativeName>
        <fullName evidence="7">[Protein ADP-ribosylarginine] hydrolase</fullName>
    </alternativeName>
</protein>
<comment type="cofactor">
    <cofactor evidence="8">
        <name>Mg(2+)</name>
        <dbReference type="ChEBI" id="CHEBI:18420"/>
    </cofactor>
    <text evidence="8">Binds 2 magnesium ions per subunit.</text>
</comment>
<dbReference type="EC" id="3.2.2.19" evidence="4"/>
<dbReference type="Proteomes" id="UP000030693">
    <property type="component" value="Unassembled WGS sequence"/>
</dbReference>
<dbReference type="EMBL" id="KB932204">
    <property type="protein sequence ID" value="KCV70318.1"/>
    <property type="molecule type" value="Genomic_DNA"/>
</dbReference>
<comment type="similarity">
    <text evidence="1">Belongs to the ADP-ribosylglycohydrolase family.</text>
</comment>
<dbReference type="RefSeq" id="XP_009494834.1">
    <property type="nucleotide sequence ID" value="XM_009496559.1"/>
</dbReference>
<dbReference type="AlphaFoldDB" id="A0A058Z8R1"/>
<accession>A0A058Z8R1</accession>
<comment type="function">
    <text evidence="3">Specifically acts as an arginine mono-ADP-ribosylhydrolase by mediating the removal of mono-ADP-ribose attached to arginine residues on proteins.</text>
</comment>
<evidence type="ECO:0000256" key="5">
    <source>
        <dbReference type="ARBA" id="ARBA00049773"/>
    </source>
</evidence>
<dbReference type="InterPro" id="IPR036705">
    <property type="entry name" value="Ribosyl_crysJ1_sf"/>
</dbReference>
<dbReference type="InterPro" id="IPR050792">
    <property type="entry name" value="ADP-ribosylglycohydrolase"/>
</dbReference>
<dbReference type="STRING" id="691883.A0A058Z8R1"/>
<feature type="binding site" evidence="8">
    <location>
        <position position="97"/>
    </location>
    <ligand>
        <name>Mg(2+)</name>
        <dbReference type="ChEBI" id="CHEBI:18420"/>
        <label>1</label>
    </ligand>
</feature>
<dbReference type="PANTHER" id="PTHR16222:SF26">
    <property type="entry name" value="ADP-RIBOSYLHYDROLASE ARH1"/>
    <property type="match status" value="1"/>
</dbReference>